<evidence type="ECO:0000313" key="1">
    <source>
        <dbReference type="EMBL" id="WJZ99829.1"/>
    </source>
</evidence>
<name>A0ABY9CWT7_VITVI</name>
<proteinExistence type="predicted"/>
<protein>
    <submittedName>
        <fullName evidence="1">Uncharacterized protein</fullName>
    </submittedName>
</protein>
<sequence>MQPPFQSPSPFLSPYHPPCPRLVHLHKSPKATRRHAWEPRVQTPFLIVIHRHHRQPLFPNQSDHHCLDHLQLAALRSRALNEDLVDTDHDDDISFVSNATSDVVVTQYSGPAWPRQTRSRCWRHGVRHDAVLDLVPARASTTCTDHDSPSPARSSAIDVALSYDERFVAPSFPSSPFAAFVSGTPRAP</sequence>
<evidence type="ECO:0000313" key="2">
    <source>
        <dbReference type="Proteomes" id="UP001227230"/>
    </source>
</evidence>
<dbReference type="Proteomes" id="UP001227230">
    <property type="component" value="Chromosome 12"/>
</dbReference>
<dbReference type="EMBL" id="CP126659">
    <property type="protein sequence ID" value="WJZ99829.1"/>
    <property type="molecule type" value="Genomic_DNA"/>
</dbReference>
<accession>A0ABY9CWT7</accession>
<keyword evidence="2" id="KW-1185">Reference proteome</keyword>
<organism evidence="1 2">
    <name type="scientific">Vitis vinifera</name>
    <name type="common">Grape</name>
    <dbReference type="NCBI Taxonomy" id="29760"/>
    <lineage>
        <taxon>Eukaryota</taxon>
        <taxon>Viridiplantae</taxon>
        <taxon>Streptophyta</taxon>
        <taxon>Embryophyta</taxon>
        <taxon>Tracheophyta</taxon>
        <taxon>Spermatophyta</taxon>
        <taxon>Magnoliopsida</taxon>
        <taxon>eudicotyledons</taxon>
        <taxon>Gunneridae</taxon>
        <taxon>Pentapetalae</taxon>
        <taxon>rosids</taxon>
        <taxon>Vitales</taxon>
        <taxon>Vitaceae</taxon>
        <taxon>Viteae</taxon>
        <taxon>Vitis</taxon>
    </lineage>
</organism>
<reference evidence="1 2" key="1">
    <citation type="journal article" date="2023" name="Hortic Res">
        <title>The complete reference genome for grapevine (Vitis vinifera L.) genetics and breeding.</title>
        <authorList>
            <person name="Shi X."/>
            <person name="Cao S."/>
            <person name="Wang X."/>
            <person name="Huang S."/>
            <person name="Wang Y."/>
            <person name="Liu Z."/>
            <person name="Liu W."/>
            <person name="Leng X."/>
            <person name="Peng Y."/>
            <person name="Wang N."/>
            <person name="Wang Y."/>
            <person name="Ma Z."/>
            <person name="Xu X."/>
            <person name="Zhang F."/>
            <person name="Xue H."/>
            <person name="Zhong H."/>
            <person name="Wang Y."/>
            <person name="Zhang K."/>
            <person name="Velt A."/>
            <person name="Avia K."/>
            <person name="Holtgrawe D."/>
            <person name="Grimplet J."/>
            <person name="Matus J.T."/>
            <person name="Ware D."/>
            <person name="Wu X."/>
            <person name="Wang H."/>
            <person name="Liu C."/>
            <person name="Fang Y."/>
            <person name="Rustenholz C."/>
            <person name="Cheng Z."/>
            <person name="Xiao H."/>
            <person name="Zhou Y."/>
        </authorList>
    </citation>
    <scope>NUCLEOTIDE SEQUENCE [LARGE SCALE GENOMIC DNA]</scope>
    <source>
        <strain evidence="2">cv. Pinot noir / PN40024</strain>
        <tissue evidence="1">Leaf</tissue>
    </source>
</reference>
<gene>
    <name evidence="1" type="ORF">VitviT2T_018244</name>
</gene>